<dbReference type="InterPro" id="IPR013823">
    <property type="entry name" value="Ribosomal_bL12_C"/>
</dbReference>
<reference evidence="7 8" key="1">
    <citation type="submission" date="2017-09" db="EMBL/GenBank/DDBJ databases">
        <title>Depth-based differentiation of microbial function through sediment-hosted aquifers and enrichment of novel symbionts in the deep terrestrial subsurface.</title>
        <authorList>
            <person name="Probst A.J."/>
            <person name="Ladd B."/>
            <person name="Jarett J.K."/>
            <person name="Geller-Mcgrath D.E."/>
            <person name="Sieber C.M."/>
            <person name="Emerson J.B."/>
            <person name="Anantharaman K."/>
            <person name="Thomas B.C."/>
            <person name="Malmstrom R."/>
            <person name="Stieglmeier M."/>
            <person name="Klingl A."/>
            <person name="Woyke T."/>
            <person name="Ryan C.M."/>
            <person name="Banfield J.F."/>
        </authorList>
    </citation>
    <scope>NUCLEOTIDE SEQUENCE [LARGE SCALE GENOMIC DNA]</scope>
    <source>
        <strain evidence="7">CG12_big_fil_rev_8_21_14_0_65_43_15</strain>
    </source>
</reference>
<dbReference type="GO" id="GO:0022625">
    <property type="term" value="C:cytosolic large ribosomal subunit"/>
    <property type="evidence" value="ECO:0007669"/>
    <property type="project" value="TreeGrafter"/>
</dbReference>
<evidence type="ECO:0000256" key="3">
    <source>
        <dbReference type="ARBA" id="ARBA00023274"/>
    </source>
</evidence>
<dbReference type="Pfam" id="PF00542">
    <property type="entry name" value="Ribosomal_L12"/>
    <property type="match status" value="1"/>
</dbReference>
<dbReference type="InterPro" id="IPR008932">
    <property type="entry name" value="Ribosomal_bL12_oligo"/>
</dbReference>
<dbReference type="PANTHER" id="PTHR45987:SF4">
    <property type="entry name" value="LARGE RIBOSOMAL SUBUNIT PROTEIN BL12M"/>
    <property type="match status" value="1"/>
</dbReference>
<evidence type="ECO:0000259" key="5">
    <source>
        <dbReference type="Pfam" id="PF00542"/>
    </source>
</evidence>
<dbReference type="NCBIfam" id="TIGR00855">
    <property type="entry name" value="L12"/>
    <property type="match status" value="1"/>
</dbReference>
<dbReference type="Pfam" id="PF16320">
    <property type="entry name" value="Ribosomal_L12_N"/>
    <property type="match status" value="1"/>
</dbReference>
<evidence type="ECO:0000259" key="6">
    <source>
        <dbReference type="Pfam" id="PF16320"/>
    </source>
</evidence>
<keyword evidence="3 4" id="KW-0687">Ribonucleoprotein</keyword>
<proteinExistence type="inferred from homology"/>
<comment type="function">
    <text evidence="4">Forms part of the ribosomal stalk which helps the ribosome interact with GTP-bound translation factors. Is thus essential for accurate translation.</text>
</comment>
<dbReference type="InterPro" id="IPR036235">
    <property type="entry name" value="Ribosomal_bL12_oligo_N_sf"/>
</dbReference>
<dbReference type="FunFam" id="3.30.1390.10:FF:000001">
    <property type="entry name" value="50S ribosomal protein L7/L12"/>
    <property type="match status" value="1"/>
</dbReference>
<evidence type="ECO:0000256" key="2">
    <source>
        <dbReference type="ARBA" id="ARBA00022980"/>
    </source>
</evidence>
<dbReference type="EMBL" id="PFGP01000138">
    <property type="protein sequence ID" value="PIW65872.1"/>
    <property type="molecule type" value="Genomic_DNA"/>
</dbReference>
<comment type="subunit">
    <text evidence="4">Homodimer. Part of the ribosomal stalk of the 50S ribosomal subunit. Forms a multimeric L10(L12)X complex, where L10 forms an elongated spine to which 2 to 4 L12 dimers bind in a sequential fashion. Binds GTP-bound translation factors.</text>
</comment>
<evidence type="ECO:0000313" key="7">
    <source>
        <dbReference type="EMBL" id="PIW65872.1"/>
    </source>
</evidence>
<dbReference type="PANTHER" id="PTHR45987">
    <property type="entry name" value="39S RIBOSOMAL PROTEIN L12"/>
    <property type="match status" value="1"/>
</dbReference>
<evidence type="ECO:0000256" key="4">
    <source>
        <dbReference type="HAMAP-Rule" id="MF_00368"/>
    </source>
</evidence>
<dbReference type="CDD" id="cd00387">
    <property type="entry name" value="Ribosomal_L7_L12"/>
    <property type="match status" value="1"/>
</dbReference>
<gene>
    <name evidence="4" type="primary">rplL</name>
    <name evidence="7" type="ORF">COW11_06265</name>
</gene>
<dbReference type="InterPro" id="IPR000206">
    <property type="entry name" value="Ribosomal_bL12"/>
</dbReference>
<feature type="domain" description="Large ribosomal subunit protein bL12 C-terminal" evidence="5">
    <location>
        <begin position="77"/>
        <end position="143"/>
    </location>
</feature>
<dbReference type="GO" id="GO:0006412">
    <property type="term" value="P:translation"/>
    <property type="evidence" value="ECO:0007669"/>
    <property type="project" value="UniProtKB-UniRule"/>
</dbReference>
<dbReference type="GO" id="GO:0003735">
    <property type="term" value="F:structural constituent of ribosome"/>
    <property type="evidence" value="ECO:0007669"/>
    <property type="project" value="InterPro"/>
</dbReference>
<dbReference type="SUPFAM" id="SSF54736">
    <property type="entry name" value="ClpS-like"/>
    <property type="match status" value="1"/>
</dbReference>
<name>A0A2J0LDE8_9BACT</name>
<comment type="caution">
    <text evidence="7">The sequence shown here is derived from an EMBL/GenBank/DDBJ whole genome shotgun (WGS) entry which is preliminary data.</text>
</comment>
<dbReference type="Proteomes" id="UP000231267">
    <property type="component" value="Unassembled WGS sequence"/>
</dbReference>
<comment type="similarity">
    <text evidence="1 4">Belongs to the bacterial ribosomal protein bL12 family.</text>
</comment>
<protein>
    <recommendedName>
        <fullName evidence="4">Large ribosomal subunit protein bL12</fullName>
    </recommendedName>
</protein>
<dbReference type="Gene3D" id="3.30.1390.10">
    <property type="match status" value="1"/>
</dbReference>
<dbReference type="GO" id="GO:0003729">
    <property type="term" value="F:mRNA binding"/>
    <property type="evidence" value="ECO:0007669"/>
    <property type="project" value="TreeGrafter"/>
</dbReference>
<evidence type="ECO:0000256" key="1">
    <source>
        <dbReference type="ARBA" id="ARBA00007197"/>
    </source>
</evidence>
<dbReference type="Gene3D" id="1.20.5.710">
    <property type="entry name" value="Single helix bin"/>
    <property type="match status" value="1"/>
</dbReference>
<dbReference type="InterPro" id="IPR014719">
    <property type="entry name" value="Ribosomal_bL12_C/ClpS-like"/>
</dbReference>
<feature type="domain" description="Large ribosomal subunit protein bL12 oligomerization" evidence="6">
    <location>
        <begin position="20"/>
        <end position="68"/>
    </location>
</feature>
<evidence type="ECO:0000313" key="8">
    <source>
        <dbReference type="Proteomes" id="UP000231267"/>
    </source>
</evidence>
<accession>A0A2J0LDE8</accession>
<organism evidence="7 8">
    <name type="scientific">Candidatus Taenaricola geysiri</name>
    <dbReference type="NCBI Taxonomy" id="1974752"/>
    <lineage>
        <taxon>Bacteria</taxon>
        <taxon>Pseudomonadati</taxon>
        <taxon>Candidatus Omnitrophota</taxon>
        <taxon>Candidatus Taenaricola</taxon>
    </lineage>
</organism>
<dbReference type="AlphaFoldDB" id="A0A2J0LDE8"/>
<dbReference type="SUPFAM" id="SSF48300">
    <property type="entry name" value="Ribosomal protein L7/12, oligomerisation (N-terminal) domain"/>
    <property type="match status" value="1"/>
</dbReference>
<dbReference type="HAMAP" id="MF_00368">
    <property type="entry name" value="Ribosomal_bL12"/>
    <property type="match status" value="1"/>
</dbReference>
<sequence>MSEENVKTQEKPKVELSKKAEEVMSSIAGMTVLELANLVKALEEKFGVSAAMPVMAGFAAAGAPAAGAAATEEKTTFNVVLASIGTNKIQVIKVVREITSLGLKEAKDLVEAAPKAIKEGVPKEEAEDIKKKVEAVGAKVELK</sequence>
<keyword evidence="2 4" id="KW-0689">Ribosomal protein</keyword>